<feature type="compositionally biased region" description="Low complexity" evidence="2">
    <location>
        <begin position="109"/>
        <end position="148"/>
    </location>
</feature>
<dbReference type="Proteomes" id="UP000054248">
    <property type="component" value="Unassembled WGS sequence"/>
</dbReference>
<evidence type="ECO:0000259" key="3">
    <source>
        <dbReference type="PROSITE" id="PS51164"/>
    </source>
</evidence>
<dbReference type="PROSITE" id="PS51164">
    <property type="entry name" value="CBM1_2"/>
    <property type="match status" value="1"/>
</dbReference>
<keyword evidence="1" id="KW-0732">Signal</keyword>
<evidence type="ECO:0000256" key="1">
    <source>
        <dbReference type="ARBA" id="ARBA00022729"/>
    </source>
</evidence>
<dbReference type="GO" id="GO:0005975">
    <property type="term" value="P:carbohydrate metabolic process"/>
    <property type="evidence" value="ECO:0007669"/>
    <property type="project" value="InterPro"/>
</dbReference>
<dbReference type="SUPFAM" id="SSF57180">
    <property type="entry name" value="Cellulose-binding domain"/>
    <property type="match status" value="1"/>
</dbReference>
<evidence type="ECO:0000313" key="4">
    <source>
        <dbReference type="EMBL" id="KIO19222.1"/>
    </source>
</evidence>
<dbReference type="HOGENOM" id="CLU_1564032_0_0_1"/>
<reference evidence="4 5" key="1">
    <citation type="submission" date="2014-04" db="EMBL/GenBank/DDBJ databases">
        <authorList>
            <consortium name="DOE Joint Genome Institute"/>
            <person name="Kuo A."/>
            <person name="Girlanda M."/>
            <person name="Perotto S."/>
            <person name="Kohler A."/>
            <person name="Nagy L.G."/>
            <person name="Floudas D."/>
            <person name="Copeland A."/>
            <person name="Barry K.W."/>
            <person name="Cichocki N."/>
            <person name="Veneault-Fourrey C."/>
            <person name="LaButti K."/>
            <person name="Lindquist E.A."/>
            <person name="Lipzen A."/>
            <person name="Lundell T."/>
            <person name="Morin E."/>
            <person name="Murat C."/>
            <person name="Sun H."/>
            <person name="Tunlid A."/>
            <person name="Henrissat B."/>
            <person name="Grigoriev I.V."/>
            <person name="Hibbett D.S."/>
            <person name="Martin F."/>
            <person name="Nordberg H.P."/>
            <person name="Cantor M.N."/>
            <person name="Hua S.X."/>
        </authorList>
    </citation>
    <scope>NUCLEOTIDE SEQUENCE [LARGE SCALE GENOMIC DNA]</scope>
    <source>
        <strain evidence="4 5">MUT 4182</strain>
    </source>
</reference>
<dbReference type="InterPro" id="IPR000254">
    <property type="entry name" value="CBD"/>
</dbReference>
<gene>
    <name evidence="4" type="ORF">M407DRAFT_31149</name>
</gene>
<accession>A0A0C3LCL3</accession>
<protein>
    <recommendedName>
        <fullName evidence="3">CBM1 domain-containing protein</fullName>
    </recommendedName>
</protein>
<evidence type="ECO:0000313" key="5">
    <source>
        <dbReference type="Proteomes" id="UP000054248"/>
    </source>
</evidence>
<dbReference type="GO" id="GO:0005576">
    <property type="term" value="C:extracellular region"/>
    <property type="evidence" value="ECO:0007669"/>
    <property type="project" value="InterPro"/>
</dbReference>
<evidence type="ECO:0000256" key="2">
    <source>
        <dbReference type="SAM" id="MobiDB-lite"/>
    </source>
</evidence>
<name>A0A0C3LCL3_9AGAM</name>
<feature type="region of interest" description="Disordered" evidence="2">
    <location>
        <begin position="109"/>
        <end position="171"/>
    </location>
</feature>
<dbReference type="InterPro" id="IPR035971">
    <property type="entry name" value="CBD_sf"/>
</dbReference>
<dbReference type="STRING" id="1051891.A0A0C3LCL3"/>
<dbReference type="GO" id="GO:0030248">
    <property type="term" value="F:cellulose binding"/>
    <property type="evidence" value="ECO:0007669"/>
    <property type="project" value="InterPro"/>
</dbReference>
<feature type="domain" description="CBM1" evidence="3">
    <location>
        <begin position="63"/>
        <end position="99"/>
    </location>
</feature>
<proteinExistence type="predicted"/>
<dbReference type="Pfam" id="PF00734">
    <property type="entry name" value="CBM_1"/>
    <property type="match status" value="1"/>
</dbReference>
<organism evidence="4 5">
    <name type="scientific">Tulasnella calospora MUT 4182</name>
    <dbReference type="NCBI Taxonomy" id="1051891"/>
    <lineage>
        <taxon>Eukaryota</taxon>
        <taxon>Fungi</taxon>
        <taxon>Dikarya</taxon>
        <taxon>Basidiomycota</taxon>
        <taxon>Agaricomycotina</taxon>
        <taxon>Agaricomycetes</taxon>
        <taxon>Cantharellales</taxon>
        <taxon>Tulasnellaceae</taxon>
        <taxon>Tulasnella</taxon>
    </lineage>
</organism>
<keyword evidence="5" id="KW-1185">Reference proteome</keyword>
<dbReference type="SMART" id="SM00236">
    <property type="entry name" value="fCBD"/>
    <property type="match status" value="1"/>
</dbReference>
<feature type="compositionally biased region" description="Gly residues" evidence="2">
    <location>
        <begin position="161"/>
        <end position="171"/>
    </location>
</feature>
<reference evidence="5" key="2">
    <citation type="submission" date="2015-01" db="EMBL/GenBank/DDBJ databases">
        <title>Evolutionary Origins and Diversification of the Mycorrhizal Mutualists.</title>
        <authorList>
            <consortium name="DOE Joint Genome Institute"/>
            <consortium name="Mycorrhizal Genomics Consortium"/>
            <person name="Kohler A."/>
            <person name="Kuo A."/>
            <person name="Nagy L.G."/>
            <person name="Floudas D."/>
            <person name="Copeland A."/>
            <person name="Barry K.W."/>
            <person name="Cichocki N."/>
            <person name="Veneault-Fourrey C."/>
            <person name="LaButti K."/>
            <person name="Lindquist E.A."/>
            <person name="Lipzen A."/>
            <person name="Lundell T."/>
            <person name="Morin E."/>
            <person name="Murat C."/>
            <person name="Riley R."/>
            <person name="Ohm R."/>
            <person name="Sun H."/>
            <person name="Tunlid A."/>
            <person name="Henrissat B."/>
            <person name="Grigoriev I.V."/>
            <person name="Hibbett D.S."/>
            <person name="Martin F."/>
        </authorList>
    </citation>
    <scope>NUCLEOTIDE SEQUENCE [LARGE SCALE GENOMIC DNA]</scope>
    <source>
        <strain evidence="5">MUT 4182</strain>
    </source>
</reference>
<sequence length="171" mass="17884">MFTQLWLEGYKNTSCEPTVEGILQPIQFRLSALDSFLPLHPEIETCGKRKFSSLQPCCWSALSLLKLMCQCGGIGYTGETTYVSGAVCQYSNDWYSQCATGTAATTTTTKTTTTKKSSSTSTTNSPTTSIKTSTTTKTTTTGSSNPTSANGLEGYASLNGGTTGGAGGATT</sequence>
<dbReference type="AlphaFoldDB" id="A0A0C3LCL3"/>
<dbReference type="EMBL" id="KN823234">
    <property type="protein sequence ID" value="KIO19222.1"/>
    <property type="molecule type" value="Genomic_DNA"/>
</dbReference>